<dbReference type="PANTHER" id="PTHR22762">
    <property type="entry name" value="ALPHA-GLUCOSIDASE"/>
    <property type="match status" value="1"/>
</dbReference>
<dbReference type="GO" id="GO:0030246">
    <property type="term" value="F:carbohydrate binding"/>
    <property type="evidence" value="ECO:0007669"/>
    <property type="project" value="InterPro"/>
</dbReference>
<feature type="disulfide bond" evidence="6">
    <location>
        <begin position="372"/>
        <end position="387"/>
    </location>
</feature>
<comment type="caution">
    <text evidence="6">Lacks conserved residue(s) required for the propagation of feature annotation.</text>
</comment>
<keyword evidence="7" id="KW-0378">Hydrolase</keyword>
<dbReference type="InterPro" id="IPR000322">
    <property type="entry name" value="Glyco_hydro_31_TIM"/>
</dbReference>
<keyword evidence="4 6" id="KW-1015">Disulfide bond</keyword>
<organism evidence="9">
    <name type="scientific">Oppiella nova</name>
    <dbReference type="NCBI Taxonomy" id="334625"/>
    <lineage>
        <taxon>Eukaryota</taxon>
        <taxon>Metazoa</taxon>
        <taxon>Ecdysozoa</taxon>
        <taxon>Arthropoda</taxon>
        <taxon>Chelicerata</taxon>
        <taxon>Arachnida</taxon>
        <taxon>Acari</taxon>
        <taxon>Acariformes</taxon>
        <taxon>Sarcoptiformes</taxon>
        <taxon>Oribatida</taxon>
        <taxon>Brachypylina</taxon>
        <taxon>Oppioidea</taxon>
        <taxon>Oppiidae</taxon>
        <taxon>Oppiella</taxon>
    </lineage>
</organism>
<evidence type="ECO:0000256" key="1">
    <source>
        <dbReference type="ARBA" id="ARBA00004370"/>
    </source>
</evidence>
<dbReference type="SUPFAM" id="SSF74650">
    <property type="entry name" value="Galactose mutarotase-like"/>
    <property type="match status" value="2"/>
</dbReference>
<feature type="domain" description="P-type" evidence="8">
    <location>
        <begin position="360"/>
        <end position="405"/>
    </location>
</feature>
<dbReference type="Pfam" id="PF01055">
    <property type="entry name" value="Glyco_hydro_31_2nd"/>
    <property type="match status" value="2"/>
</dbReference>
<dbReference type="InterPro" id="IPR044913">
    <property type="entry name" value="P_trefoil_dom_sf"/>
</dbReference>
<evidence type="ECO:0000256" key="3">
    <source>
        <dbReference type="ARBA" id="ARBA00023136"/>
    </source>
</evidence>
<evidence type="ECO:0000256" key="6">
    <source>
        <dbReference type="PROSITE-ProRule" id="PRU00779"/>
    </source>
</evidence>
<dbReference type="SUPFAM" id="SSF51445">
    <property type="entry name" value="(Trans)glycosidases"/>
    <property type="match status" value="2"/>
</dbReference>
<dbReference type="GO" id="GO:0004558">
    <property type="term" value="F:alpha-1,4-glucosidase activity"/>
    <property type="evidence" value="ECO:0007669"/>
    <property type="project" value="TreeGrafter"/>
</dbReference>
<dbReference type="Gene3D" id="4.10.110.10">
    <property type="entry name" value="Spasmolytic Protein, domain 1"/>
    <property type="match status" value="1"/>
</dbReference>
<protein>
    <recommendedName>
        <fullName evidence="8">P-type domain-containing protein</fullName>
    </recommendedName>
</protein>
<dbReference type="PROSITE" id="PS51448">
    <property type="entry name" value="P_TREFOIL_2"/>
    <property type="match status" value="1"/>
</dbReference>
<evidence type="ECO:0000256" key="5">
    <source>
        <dbReference type="ARBA" id="ARBA00023180"/>
    </source>
</evidence>
<keyword evidence="5" id="KW-0325">Glycoprotein</keyword>
<keyword evidence="10" id="KW-1185">Reference proteome</keyword>
<reference evidence="9" key="1">
    <citation type="submission" date="2020-11" db="EMBL/GenBank/DDBJ databases">
        <authorList>
            <person name="Tran Van P."/>
        </authorList>
    </citation>
    <scope>NUCLEOTIDE SEQUENCE</scope>
</reference>
<dbReference type="CDD" id="cd00111">
    <property type="entry name" value="Trefoil"/>
    <property type="match status" value="1"/>
</dbReference>
<evidence type="ECO:0000256" key="7">
    <source>
        <dbReference type="RuleBase" id="RU361185"/>
    </source>
</evidence>
<dbReference type="InterPro" id="IPR017853">
    <property type="entry name" value="GH"/>
</dbReference>
<dbReference type="EMBL" id="CAJPVJ010003852">
    <property type="protein sequence ID" value="CAG2168008.1"/>
    <property type="molecule type" value="Genomic_DNA"/>
</dbReference>
<dbReference type="Gene3D" id="3.20.20.80">
    <property type="entry name" value="Glycosidases"/>
    <property type="match status" value="2"/>
</dbReference>
<comment type="similarity">
    <text evidence="2 7">Belongs to the glycosyl hydrolase 31 family.</text>
</comment>
<keyword evidence="7" id="KW-0326">Glycosidase</keyword>
<evidence type="ECO:0000259" key="8">
    <source>
        <dbReference type="PROSITE" id="PS51448"/>
    </source>
</evidence>
<dbReference type="InterPro" id="IPR011013">
    <property type="entry name" value="Gal_mutarotase_sf_dom"/>
</dbReference>
<feature type="non-terminal residue" evidence="9">
    <location>
        <position position="1"/>
    </location>
</feature>
<accession>A0A7R9LXP5</accession>
<dbReference type="CDD" id="cd14752">
    <property type="entry name" value="GH31_N"/>
    <property type="match status" value="2"/>
</dbReference>
<dbReference type="AlphaFoldDB" id="A0A7R9LXP5"/>
<dbReference type="Proteomes" id="UP000728032">
    <property type="component" value="Unassembled WGS sequence"/>
</dbReference>
<evidence type="ECO:0000256" key="4">
    <source>
        <dbReference type="ARBA" id="ARBA00023157"/>
    </source>
</evidence>
<dbReference type="Gene3D" id="2.60.40.1760">
    <property type="entry name" value="glycosyl hydrolase (family 31)"/>
    <property type="match status" value="3"/>
</dbReference>
<dbReference type="SUPFAM" id="SSF57492">
    <property type="entry name" value="Trefoil"/>
    <property type="match status" value="1"/>
</dbReference>
<evidence type="ECO:0000313" key="10">
    <source>
        <dbReference type="Proteomes" id="UP000728032"/>
    </source>
</evidence>
<dbReference type="GO" id="GO:0016020">
    <property type="term" value="C:membrane"/>
    <property type="evidence" value="ECO:0007669"/>
    <property type="project" value="UniProtKB-SubCell"/>
</dbReference>
<dbReference type="EMBL" id="OC918677">
    <property type="protein sequence ID" value="CAD7649861.1"/>
    <property type="molecule type" value="Genomic_DNA"/>
</dbReference>
<comment type="subcellular location">
    <subcellularLocation>
        <location evidence="1">Membrane</location>
    </subcellularLocation>
</comment>
<sequence length="831" mass="95664">MLFGHIYWWTASYLPSNNVYGLGENTHPSLRHNLNYKTWPIFTKDNPPDSGDQKNNYGQHPFYTVLESNGNSHGILLLNSNAMEYTLMPAPAVSVKTIGGILDFFVFVGDNPEHDVQYIDSDYKFWSRDFTIDPNNFKDLPQLINDTQTKYNLKWTPIIDPGVQGNEANYSIFSDGNNKNVFIKWPKSVPIQDRHNPDGIDTTHDNMYGRVWPPGPVAFPDYFKNVTQDWYKDCYKHLYDIGWKFNGLWINLDMNEPVSVEFGSGFNITCPHNQYDNIPIEIKAYWVHNMDRLSRGSLCMIGVQGNSGEYKHYDVHSLYGLTMAITTRKALNEITNKRGFVLSRSTFVSSGQYTGHWLGDNHSKWSHIKDSCKNKQLSQTQCQERGCIYDPVKDKPEIPYCYFNAAKLGYRIDSTKDTDFGLEATLKLKDSAKDTKLVTQLDALKTEVTYLTENILRVKIFDANNKRYETLGLTSKGKFGHIYWWTASYLPSNNVYGLGENTHPSLRHNLNYKTWPLFTKDNAPNSQDEKNNYGQHPFYTVLESNGNSHGILLLNSNAMEYTLMPAPAVSVKTIGGILDFFVFVGDNPEHVIQLYTSLIGRTFMPSFWAFGFQISKWGYHNTSQVKACVERQIKHEVPYDVQYVDSDYKEAQGRDFTIDPVHYKDLPQLISDTQTKYNLHWTPIIDPAIQGNQANYTIFSEGNDKNVFIKWPKSIPIQDRHNPDKIDITHDDMYGRVWPPGPVAWPDFLKNVTHNWWIDNLNHLHSIGWKFNSLWIDMNEPITFDSGEGYNIQCPHNQYDNIPIEIKALWVHGFDRLSRSTLCMVGVQGES</sequence>
<evidence type="ECO:0000256" key="2">
    <source>
        <dbReference type="ARBA" id="ARBA00007806"/>
    </source>
</evidence>
<dbReference type="InterPro" id="IPR000519">
    <property type="entry name" value="P_trefoil_dom"/>
</dbReference>
<dbReference type="PANTHER" id="PTHR22762:SF133">
    <property type="entry name" value="P-TYPE DOMAIN-CONTAINING PROTEIN"/>
    <property type="match status" value="1"/>
</dbReference>
<name>A0A7R9LXP5_9ACAR</name>
<dbReference type="GO" id="GO:0005975">
    <property type="term" value="P:carbohydrate metabolic process"/>
    <property type="evidence" value="ECO:0007669"/>
    <property type="project" value="InterPro"/>
</dbReference>
<proteinExistence type="inferred from homology"/>
<keyword evidence="3" id="KW-0472">Membrane</keyword>
<dbReference type="OrthoDB" id="6412956at2759"/>
<evidence type="ECO:0000313" key="9">
    <source>
        <dbReference type="EMBL" id="CAD7649861.1"/>
    </source>
</evidence>
<gene>
    <name evidence="9" type="ORF">ONB1V03_LOCUS7502</name>
</gene>